<evidence type="ECO:0000313" key="4">
    <source>
        <dbReference type="EMBL" id="KAJ9548147.1"/>
    </source>
</evidence>
<evidence type="ECO:0000313" key="5">
    <source>
        <dbReference type="Proteomes" id="UP001172457"/>
    </source>
</evidence>
<dbReference type="EMBL" id="JARYMX010000005">
    <property type="protein sequence ID" value="KAJ9548147.1"/>
    <property type="molecule type" value="Genomic_DNA"/>
</dbReference>
<keyword evidence="3" id="KW-0812">Transmembrane</keyword>
<name>A0AA38W637_9ASTR</name>
<protein>
    <submittedName>
        <fullName evidence="4">Uncharacterized protein</fullName>
    </submittedName>
</protein>
<gene>
    <name evidence="4" type="ORF">OSB04_020690</name>
</gene>
<dbReference type="Proteomes" id="UP001172457">
    <property type="component" value="Chromosome 5"/>
</dbReference>
<feature type="transmembrane region" description="Helical" evidence="3">
    <location>
        <begin position="24"/>
        <end position="45"/>
    </location>
</feature>
<keyword evidence="2" id="KW-0560">Oxidoreductase</keyword>
<dbReference type="PANTHER" id="PTHR43981:SF2">
    <property type="entry name" value="ENOYL-[ACYL-CARRIER-PROTEIN] REDUCTASE, MITOCHONDRIAL"/>
    <property type="match status" value="1"/>
</dbReference>
<dbReference type="Gene3D" id="3.90.180.10">
    <property type="entry name" value="Medium-chain alcohol dehydrogenases, catalytic domain"/>
    <property type="match status" value="1"/>
</dbReference>
<accession>A0AA38W637</accession>
<evidence type="ECO:0000256" key="3">
    <source>
        <dbReference type="SAM" id="Phobius"/>
    </source>
</evidence>
<proteinExistence type="predicted"/>
<reference evidence="4" key="1">
    <citation type="submission" date="2023-03" db="EMBL/GenBank/DDBJ databases">
        <title>Chromosome-scale reference genome and RAD-based genetic map of yellow starthistle (Centaurea solstitialis) reveal putative structural variation and QTLs associated with invader traits.</title>
        <authorList>
            <person name="Reatini B."/>
            <person name="Cang F.A."/>
            <person name="Jiang Q."/>
            <person name="Mckibben M.T.W."/>
            <person name="Barker M.S."/>
            <person name="Rieseberg L.H."/>
            <person name="Dlugosch K.M."/>
        </authorList>
    </citation>
    <scope>NUCLEOTIDE SEQUENCE</scope>
    <source>
        <strain evidence="4">CAN-66</strain>
        <tissue evidence="4">Leaf</tissue>
    </source>
</reference>
<evidence type="ECO:0000256" key="1">
    <source>
        <dbReference type="ARBA" id="ARBA00022857"/>
    </source>
</evidence>
<organism evidence="4 5">
    <name type="scientific">Centaurea solstitialis</name>
    <name type="common">yellow star-thistle</name>
    <dbReference type="NCBI Taxonomy" id="347529"/>
    <lineage>
        <taxon>Eukaryota</taxon>
        <taxon>Viridiplantae</taxon>
        <taxon>Streptophyta</taxon>
        <taxon>Embryophyta</taxon>
        <taxon>Tracheophyta</taxon>
        <taxon>Spermatophyta</taxon>
        <taxon>Magnoliopsida</taxon>
        <taxon>eudicotyledons</taxon>
        <taxon>Gunneridae</taxon>
        <taxon>Pentapetalae</taxon>
        <taxon>asterids</taxon>
        <taxon>campanulids</taxon>
        <taxon>Asterales</taxon>
        <taxon>Asteraceae</taxon>
        <taxon>Carduoideae</taxon>
        <taxon>Cardueae</taxon>
        <taxon>Centaureinae</taxon>
        <taxon>Centaurea</taxon>
    </lineage>
</organism>
<keyword evidence="1" id="KW-0521">NADP</keyword>
<comment type="caution">
    <text evidence="4">The sequence shown here is derived from an EMBL/GenBank/DDBJ whole genome shotgun (WGS) entry which is preliminary data.</text>
</comment>
<dbReference type="GO" id="GO:0006631">
    <property type="term" value="P:fatty acid metabolic process"/>
    <property type="evidence" value="ECO:0007669"/>
    <property type="project" value="TreeGrafter"/>
</dbReference>
<evidence type="ECO:0000256" key="2">
    <source>
        <dbReference type="ARBA" id="ARBA00023002"/>
    </source>
</evidence>
<dbReference type="InterPro" id="IPR051034">
    <property type="entry name" value="Mito_Enoyl-ACP_Reductase"/>
</dbReference>
<dbReference type="Gene3D" id="3.40.50.720">
    <property type="entry name" value="NAD(P)-binding Rossmann-like Domain"/>
    <property type="match status" value="1"/>
</dbReference>
<keyword evidence="5" id="KW-1185">Reference proteome</keyword>
<keyword evidence="3" id="KW-1133">Transmembrane helix</keyword>
<dbReference type="GO" id="GO:0005739">
    <property type="term" value="C:mitochondrion"/>
    <property type="evidence" value="ECO:0007669"/>
    <property type="project" value="TreeGrafter"/>
</dbReference>
<keyword evidence="3" id="KW-0472">Membrane</keyword>
<dbReference type="PANTHER" id="PTHR43981">
    <property type="entry name" value="ENOYL-[ACYL-CARRIER-PROTEIN] REDUCTASE, MITOCHONDRIAL"/>
    <property type="match status" value="1"/>
</dbReference>
<dbReference type="AlphaFoldDB" id="A0AA38W637"/>
<sequence>MKTATLLFGVEVRSAYIPPLRSHLLVGYIIYAFGLVWFGLIYVYAHTHVLQELSLKGFWLPNWFTADKTHECREMIDYLLGLVREGKLKYDMELVPLSEFHTALDKALGKHGSQPKQVIKF</sequence>
<dbReference type="GO" id="GO:0016491">
    <property type="term" value="F:oxidoreductase activity"/>
    <property type="evidence" value="ECO:0007669"/>
    <property type="project" value="UniProtKB-KW"/>
</dbReference>